<name>A0ABN9HDT0_9NEOB</name>
<organism evidence="1 2">
    <name type="scientific">Staurois parvus</name>
    <dbReference type="NCBI Taxonomy" id="386267"/>
    <lineage>
        <taxon>Eukaryota</taxon>
        <taxon>Metazoa</taxon>
        <taxon>Chordata</taxon>
        <taxon>Craniata</taxon>
        <taxon>Vertebrata</taxon>
        <taxon>Euteleostomi</taxon>
        <taxon>Amphibia</taxon>
        <taxon>Batrachia</taxon>
        <taxon>Anura</taxon>
        <taxon>Neobatrachia</taxon>
        <taxon>Ranoidea</taxon>
        <taxon>Ranidae</taxon>
        <taxon>Staurois</taxon>
    </lineage>
</organism>
<evidence type="ECO:0000313" key="2">
    <source>
        <dbReference type="Proteomes" id="UP001162483"/>
    </source>
</evidence>
<reference evidence="1" key="1">
    <citation type="submission" date="2023-05" db="EMBL/GenBank/DDBJ databases">
        <authorList>
            <person name="Stuckert A."/>
        </authorList>
    </citation>
    <scope>NUCLEOTIDE SEQUENCE</scope>
</reference>
<accession>A0ABN9HDT0</accession>
<gene>
    <name evidence="1" type="ORF">SPARVUS_LOCUS15898160</name>
</gene>
<comment type="caution">
    <text evidence="1">The sequence shown here is derived from an EMBL/GenBank/DDBJ whole genome shotgun (WGS) entry which is preliminary data.</text>
</comment>
<evidence type="ECO:0000313" key="1">
    <source>
        <dbReference type="EMBL" id="CAI9619887.1"/>
    </source>
</evidence>
<protein>
    <submittedName>
        <fullName evidence="1">Uncharacterized protein</fullName>
    </submittedName>
</protein>
<dbReference type="EMBL" id="CATNWA010020780">
    <property type="protein sequence ID" value="CAI9619887.1"/>
    <property type="molecule type" value="Genomic_DNA"/>
</dbReference>
<keyword evidence="2" id="KW-1185">Reference proteome</keyword>
<dbReference type="Proteomes" id="UP001162483">
    <property type="component" value="Unassembled WGS sequence"/>
</dbReference>
<proteinExistence type="predicted"/>
<sequence>MMVKSYDRFSEKNMLMSRDLEGTEVLPVIWGELYDLVGRFSKSLMALIGLPSERRFRFSDEKSFGIRPMYILH</sequence>